<feature type="domain" description="Chitin-binding type-2" evidence="1">
    <location>
        <begin position="177"/>
        <end position="234"/>
    </location>
</feature>
<dbReference type="InterPro" id="IPR002557">
    <property type="entry name" value="Chitin-bd_dom"/>
</dbReference>
<organism evidence="2 3">
    <name type="scientific">Petrolisthes cinctipes</name>
    <name type="common">Flat porcelain crab</name>
    <dbReference type="NCBI Taxonomy" id="88211"/>
    <lineage>
        <taxon>Eukaryota</taxon>
        <taxon>Metazoa</taxon>
        <taxon>Ecdysozoa</taxon>
        <taxon>Arthropoda</taxon>
        <taxon>Crustacea</taxon>
        <taxon>Multicrustacea</taxon>
        <taxon>Malacostraca</taxon>
        <taxon>Eumalacostraca</taxon>
        <taxon>Eucarida</taxon>
        <taxon>Decapoda</taxon>
        <taxon>Pleocyemata</taxon>
        <taxon>Anomura</taxon>
        <taxon>Galatheoidea</taxon>
        <taxon>Porcellanidae</taxon>
        <taxon>Petrolisthes</taxon>
    </lineage>
</organism>
<dbReference type="GO" id="GO:0008061">
    <property type="term" value="F:chitin binding"/>
    <property type="evidence" value="ECO:0007669"/>
    <property type="project" value="InterPro"/>
</dbReference>
<sequence>MKETVVALLLALVVVGVACLVLLRLEFRSAMALTTTAAQTTSTCTNTDPCVLSCTGCTNQDLVHDPEDCHNYYMCLDNAPIPEMPLTCPDGEHFNYTTHQCVPGDECEGCGNMAAVCHYHCKEQVDLYPTHGDQFDCSTYTICNGEEDLLPVTCPPEAPYYDGTRCQNDESKCCSCYPYCTLAQIGTLVFDPADCTKYYLCTEEGIPLNSGTCPDGEYFDPMSGHCSANVPCSTPSSCFNKVNPDGCISMYICQKFGVEAKCRTQCLKEFYSCNTDDIGHTVEPLTCSGDLVFNPENNQCVPVDDCPFPSSFMSLNTTMLSRSVRG</sequence>
<dbReference type="EMBL" id="JAWQEG010007221">
    <property type="protein sequence ID" value="KAK3852818.1"/>
    <property type="molecule type" value="Genomic_DNA"/>
</dbReference>
<dbReference type="Proteomes" id="UP001286313">
    <property type="component" value="Unassembled WGS sequence"/>
</dbReference>
<comment type="caution">
    <text evidence="2">The sequence shown here is derived from an EMBL/GenBank/DDBJ whole genome shotgun (WGS) entry which is preliminary data.</text>
</comment>
<evidence type="ECO:0000259" key="1">
    <source>
        <dbReference type="PROSITE" id="PS50940"/>
    </source>
</evidence>
<dbReference type="GO" id="GO:0005576">
    <property type="term" value="C:extracellular region"/>
    <property type="evidence" value="ECO:0007669"/>
    <property type="project" value="InterPro"/>
</dbReference>
<dbReference type="Pfam" id="PF01607">
    <property type="entry name" value="CBM_14"/>
    <property type="match status" value="2"/>
</dbReference>
<dbReference type="SUPFAM" id="SSF57625">
    <property type="entry name" value="Invertebrate chitin-binding proteins"/>
    <property type="match status" value="2"/>
</dbReference>
<keyword evidence="3" id="KW-1185">Reference proteome</keyword>
<evidence type="ECO:0000313" key="3">
    <source>
        <dbReference type="Proteomes" id="UP001286313"/>
    </source>
</evidence>
<gene>
    <name evidence="2" type="ORF">Pcinc_040608</name>
</gene>
<feature type="domain" description="Chitin-binding type-2" evidence="1">
    <location>
        <begin position="51"/>
        <end position="109"/>
    </location>
</feature>
<reference evidence="2" key="1">
    <citation type="submission" date="2023-10" db="EMBL/GenBank/DDBJ databases">
        <title>Genome assemblies of two species of porcelain crab, Petrolisthes cinctipes and Petrolisthes manimaculis (Anomura: Porcellanidae).</title>
        <authorList>
            <person name="Angst P."/>
        </authorList>
    </citation>
    <scope>NUCLEOTIDE SEQUENCE</scope>
    <source>
        <strain evidence="2">PB745_01</strain>
        <tissue evidence="2">Gill</tissue>
    </source>
</reference>
<dbReference type="InterPro" id="IPR036508">
    <property type="entry name" value="Chitin-bd_dom_sf"/>
</dbReference>
<dbReference type="Gene3D" id="2.170.140.10">
    <property type="entry name" value="Chitin binding domain"/>
    <property type="match status" value="2"/>
</dbReference>
<protein>
    <recommendedName>
        <fullName evidence="1">Chitin-binding type-2 domain-containing protein</fullName>
    </recommendedName>
</protein>
<dbReference type="PROSITE" id="PS50940">
    <property type="entry name" value="CHIT_BIND_II"/>
    <property type="match status" value="2"/>
</dbReference>
<name>A0AAE1BLM4_PETCI</name>
<proteinExistence type="predicted"/>
<evidence type="ECO:0000313" key="2">
    <source>
        <dbReference type="EMBL" id="KAK3852818.1"/>
    </source>
</evidence>
<dbReference type="SMART" id="SM00494">
    <property type="entry name" value="ChtBD2"/>
    <property type="match status" value="3"/>
</dbReference>
<dbReference type="PROSITE" id="PS51257">
    <property type="entry name" value="PROKAR_LIPOPROTEIN"/>
    <property type="match status" value="1"/>
</dbReference>
<accession>A0AAE1BLM4</accession>
<dbReference type="AlphaFoldDB" id="A0AAE1BLM4"/>